<dbReference type="OrthoDB" id="643766at2"/>
<protein>
    <recommendedName>
        <fullName evidence="5">Anti-sigma factor</fullName>
    </recommendedName>
</protein>
<dbReference type="PANTHER" id="PTHR30273">
    <property type="entry name" value="PERIPLASMIC SIGNAL SENSOR AND SIGMA FACTOR ACTIVATOR FECR-RELATED"/>
    <property type="match status" value="1"/>
</dbReference>
<dbReference type="Gene3D" id="3.55.50.30">
    <property type="match status" value="1"/>
</dbReference>
<evidence type="ECO:0000259" key="2">
    <source>
        <dbReference type="Pfam" id="PF16344"/>
    </source>
</evidence>
<dbReference type="RefSeq" id="WP_105718419.1">
    <property type="nucleotide sequence ID" value="NZ_PVBQ01000020.1"/>
</dbReference>
<evidence type="ECO:0000259" key="1">
    <source>
        <dbReference type="Pfam" id="PF04773"/>
    </source>
</evidence>
<sequence>MDQKERIADLIIRYGQQQLDAAELQELSAYLTQQTDSELSAVLDDLMAGETSGRGNLDKEQVFQLIVNDKRMASDFPQQSRRRIASLWPKHILRWAAAIVVCFGVGVGIQQWKEGTTDSNTAVAAAILPAKPSASLMLADGTALPLAAGQQEIVLEDGRIFYASGESVGLPQLPAGETVVLATPMGATYSVRFADGTHVNLNAGSKIGFPLVFSAERRKVELDGEAYFDVQKGTAANWPFEVHSGNHVARVLGTTFNIQAYSSKNKYTTTLYTGSLEVADTKQPDKKTKLLPRQRLVAEKEKAPTLTALADTRETDWTQGTFVFNDRPLSDIVEELERWYNVEFVFQDKLQQEVFTGVASRRQSLQEVLGLLELTGTVEFHVQQRKISIFKGI</sequence>
<evidence type="ECO:0000313" key="3">
    <source>
        <dbReference type="EMBL" id="PRD45495.1"/>
    </source>
</evidence>
<dbReference type="InterPro" id="IPR006860">
    <property type="entry name" value="FecR"/>
</dbReference>
<dbReference type="Proteomes" id="UP000239711">
    <property type="component" value="Unassembled WGS sequence"/>
</dbReference>
<gene>
    <name evidence="3" type="ORF">C5745_18060</name>
</gene>
<dbReference type="Gene3D" id="2.60.120.1440">
    <property type="match status" value="1"/>
</dbReference>
<dbReference type="PANTHER" id="PTHR30273:SF2">
    <property type="entry name" value="PROTEIN FECR"/>
    <property type="match status" value="1"/>
</dbReference>
<dbReference type="Pfam" id="PF16344">
    <property type="entry name" value="FecR_C"/>
    <property type="match status" value="1"/>
</dbReference>
<dbReference type="Pfam" id="PF04773">
    <property type="entry name" value="FecR"/>
    <property type="match status" value="1"/>
</dbReference>
<keyword evidence="4" id="KW-1185">Reference proteome</keyword>
<dbReference type="GO" id="GO:0016989">
    <property type="term" value="F:sigma factor antagonist activity"/>
    <property type="evidence" value="ECO:0007669"/>
    <property type="project" value="TreeGrafter"/>
</dbReference>
<name>A0A2S9IY96_9SPHI</name>
<evidence type="ECO:0000313" key="4">
    <source>
        <dbReference type="Proteomes" id="UP000239711"/>
    </source>
</evidence>
<dbReference type="EMBL" id="PVBQ01000020">
    <property type="protein sequence ID" value="PRD45495.1"/>
    <property type="molecule type" value="Genomic_DNA"/>
</dbReference>
<evidence type="ECO:0008006" key="5">
    <source>
        <dbReference type="Google" id="ProtNLM"/>
    </source>
</evidence>
<accession>A0A2S9IY96</accession>
<organism evidence="3 4">
    <name type="scientific">Sphingobacterium haloxyli</name>
    <dbReference type="NCBI Taxonomy" id="2100533"/>
    <lineage>
        <taxon>Bacteria</taxon>
        <taxon>Pseudomonadati</taxon>
        <taxon>Bacteroidota</taxon>
        <taxon>Sphingobacteriia</taxon>
        <taxon>Sphingobacteriales</taxon>
        <taxon>Sphingobacteriaceae</taxon>
        <taxon>Sphingobacterium</taxon>
    </lineage>
</organism>
<dbReference type="AlphaFoldDB" id="A0A2S9IY96"/>
<dbReference type="InterPro" id="IPR012373">
    <property type="entry name" value="Ferrdict_sens_TM"/>
</dbReference>
<feature type="domain" description="Protein FecR C-terminal" evidence="2">
    <location>
        <begin position="322"/>
        <end position="389"/>
    </location>
</feature>
<proteinExistence type="predicted"/>
<feature type="domain" description="FecR protein" evidence="1">
    <location>
        <begin position="181"/>
        <end position="276"/>
    </location>
</feature>
<reference evidence="3 4" key="1">
    <citation type="submission" date="2018-02" db="EMBL/GenBank/DDBJ databases">
        <title>The draft genome of Sphingobacterium sp. 5JN-11.</title>
        <authorList>
            <person name="Liu L."/>
            <person name="Li L."/>
            <person name="Liang L."/>
            <person name="Zhang X."/>
            <person name="Wang T."/>
        </authorList>
    </citation>
    <scope>NUCLEOTIDE SEQUENCE [LARGE SCALE GENOMIC DNA]</scope>
    <source>
        <strain evidence="3 4">5JN-11</strain>
    </source>
</reference>
<comment type="caution">
    <text evidence="3">The sequence shown here is derived from an EMBL/GenBank/DDBJ whole genome shotgun (WGS) entry which is preliminary data.</text>
</comment>
<dbReference type="InterPro" id="IPR032508">
    <property type="entry name" value="FecR_C"/>
</dbReference>